<proteinExistence type="predicted"/>
<dbReference type="PANTHER" id="PTHR47843">
    <property type="entry name" value="BTB DOMAIN-CONTAINING PROTEIN-RELATED"/>
    <property type="match status" value="1"/>
</dbReference>
<dbReference type="SUPFAM" id="SSF54695">
    <property type="entry name" value="POZ domain"/>
    <property type="match status" value="1"/>
</dbReference>
<evidence type="ECO:0000313" key="2">
    <source>
        <dbReference type="EMBL" id="KAF2786417.1"/>
    </source>
</evidence>
<dbReference type="AlphaFoldDB" id="A0A6A6WRH5"/>
<dbReference type="InterPro" id="IPR000210">
    <property type="entry name" value="BTB/POZ_dom"/>
</dbReference>
<reference evidence="2" key="1">
    <citation type="journal article" date="2020" name="Stud. Mycol.">
        <title>101 Dothideomycetes genomes: a test case for predicting lifestyles and emergence of pathogens.</title>
        <authorList>
            <person name="Haridas S."/>
            <person name="Albert R."/>
            <person name="Binder M."/>
            <person name="Bloem J."/>
            <person name="Labutti K."/>
            <person name="Salamov A."/>
            <person name="Andreopoulos B."/>
            <person name="Baker S."/>
            <person name="Barry K."/>
            <person name="Bills G."/>
            <person name="Bluhm B."/>
            <person name="Cannon C."/>
            <person name="Castanera R."/>
            <person name="Culley D."/>
            <person name="Daum C."/>
            <person name="Ezra D."/>
            <person name="Gonzalez J."/>
            <person name="Henrissat B."/>
            <person name="Kuo A."/>
            <person name="Liang C."/>
            <person name="Lipzen A."/>
            <person name="Lutzoni F."/>
            <person name="Magnuson J."/>
            <person name="Mondo S."/>
            <person name="Nolan M."/>
            <person name="Ohm R."/>
            <person name="Pangilinan J."/>
            <person name="Park H.-J."/>
            <person name="Ramirez L."/>
            <person name="Alfaro M."/>
            <person name="Sun H."/>
            <person name="Tritt A."/>
            <person name="Yoshinaga Y."/>
            <person name="Zwiers L.-H."/>
            <person name="Turgeon B."/>
            <person name="Goodwin S."/>
            <person name="Spatafora J."/>
            <person name="Crous P."/>
            <person name="Grigoriev I."/>
        </authorList>
    </citation>
    <scope>NUCLEOTIDE SEQUENCE</scope>
    <source>
        <strain evidence="2">CBS 109.77</strain>
    </source>
</reference>
<dbReference type="PROSITE" id="PS50097">
    <property type="entry name" value="BTB"/>
    <property type="match status" value="1"/>
</dbReference>
<evidence type="ECO:0000259" key="1">
    <source>
        <dbReference type="PROSITE" id="PS50097"/>
    </source>
</evidence>
<name>A0A6A6WRH5_9PLEO</name>
<dbReference type="OrthoDB" id="194443at2759"/>
<dbReference type="Pfam" id="PF00651">
    <property type="entry name" value="BTB"/>
    <property type="match status" value="1"/>
</dbReference>
<evidence type="ECO:0000313" key="3">
    <source>
        <dbReference type="Proteomes" id="UP000799757"/>
    </source>
</evidence>
<feature type="non-terminal residue" evidence="2">
    <location>
        <position position="278"/>
    </location>
</feature>
<dbReference type="Gene3D" id="3.30.710.10">
    <property type="entry name" value="Potassium Channel Kv1.1, Chain A"/>
    <property type="match status" value="1"/>
</dbReference>
<protein>
    <recommendedName>
        <fullName evidence="1">BTB domain-containing protein</fullName>
    </recommendedName>
</protein>
<accession>A0A6A6WRH5</accession>
<dbReference type="CDD" id="cd18186">
    <property type="entry name" value="BTB_POZ_ZBTB_KLHL-like"/>
    <property type="match status" value="1"/>
</dbReference>
<dbReference type="PANTHER" id="PTHR47843:SF2">
    <property type="entry name" value="BTB DOMAIN-CONTAINING PROTEIN"/>
    <property type="match status" value="1"/>
</dbReference>
<organism evidence="2 3">
    <name type="scientific">Melanomma pulvis-pyrius CBS 109.77</name>
    <dbReference type="NCBI Taxonomy" id="1314802"/>
    <lineage>
        <taxon>Eukaryota</taxon>
        <taxon>Fungi</taxon>
        <taxon>Dikarya</taxon>
        <taxon>Ascomycota</taxon>
        <taxon>Pezizomycotina</taxon>
        <taxon>Dothideomycetes</taxon>
        <taxon>Pleosporomycetidae</taxon>
        <taxon>Pleosporales</taxon>
        <taxon>Melanommataceae</taxon>
        <taxon>Melanomma</taxon>
    </lineage>
</organism>
<keyword evidence="3" id="KW-1185">Reference proteome</keyword>
<feature type="domain" description="BTB" evidence="1">
    <location>
        <begin position="41"/>
        <end position="110"/>
    </location>
</feature>
<sequence>MARANSIQLVRSNSIPTTLPPPYTSTGRSLRADATNFTTTCELLIGPAPTPTRFLLHTSLLTTQSPYFRAALTSSFLETSTQSISLPDISVEIFTLAVAWLYTGRITPVPFKDGRPAYYTLLHLWILGDRLCFEGLRNAVLDTLAECADRTNSVLTPSDTRILYDQIPESASGDRIRDLVLDLFAFKKTDRLLKEHSDRWHAAFLRDLVVRLKKPCEQALLRHQLRMWCPEVWHATRACEACRCVLPPRYGAVGCEECCLAWCVRCIGEGTGIAGWED</sequence>
<dbReference type="Proteomes" id="UP000799757">
    <property type="component" value="Unassembled WGS sequence"/>
</dbReference>
<dbReference type="InterPro" id="IPR011333">
    <property type="entry name" value="SKP1/BTB/POZ_sf"/>
</dbReference>
<dbReference type="EMBL" id="MU002470">
    <property type="protein sequence ID" value="KAF2786417.1"/>
    <property type="molecule type" value="Genomic_DNA"/>
</dbReference>
<gene>
    <name evidence="2" type="ORF">K505DRAFT_318487</name>
</gene>